<evidence type="ECO:0000256" key="2">
    <source>
        <dbReference type="ARBA" id="ARBA00004760"/>
    </source>
</evidence>
<evidence type="ECO:0000256" key="9">
    <source>
        <dbReference type="ARBA" id="ARBA00022723"/>
    </source>
</evidence>
<evidence type="ECO:0000256" key="4">
    <source>
        <dbReference type="ARBA" id="ARBA00009295"/>
    </source>
</evidence>
<evidence type="ECO:0000256" key="5">
    <source>
        <dbReference type="ARBA" id="ARBA00012019"/>
    </source>
</evidence>
<dbReference type="InParanoid" id="A0A507AYK3"/>
<name>A0A507AYK3_9PEZI</name>
<evidence type="ECO:0000256" key="3">
    <source>
        <dbReference type="ARBA" id="ARBA00004991"/>
    </source>
</evidence>
<dbReference type="PANTHER" id="PTHR19353:SF30">
    <property type="entry name" value="DELTA 8-(E)-SPHINGOLIPID DESATURASE"/>
    <property type="match status" value="1"/>
</dbReference>
<reference evidence="19 20" key="1">
    <citation type="submission" date="2019-06" db="EMBL/GenBank/DDBJ databases">
        <title>Draft genome sequence of the filamentous fungus Phialemoniopsis curvata isolated from diesel fuel.</title>
        <authorList>
            <person name="Varaljay V.A."/>
            <person name="Lyon W.J."/>
            <person name="Crouch A.L."/>
            <person name="Drake C.E."/>
            <person name="Hollomon J.M."/>
            <person name="Nadeau L.J."/>
            <person name="Nunn H.S."/>
            <person name="Stevenson B.S."/>
            <person name="Bojanowski C.L."/>
            <person name="Crookes-Goodson W.J."/>
        </authorList>
    </citation>
    <scope>NUCLEOTIDE SEQUENCE [LARGE SCALE GENOMIC DNA]</scope>
    <source>
        <strain evidence="19 20">D216</strain>
    </source>
</reference>
<proteinExistence type="inferred from homology"/>
<accession>A0A507AYK3</accession>
<evidence type="ECO:0000256" key="11">
    <source>
        <dbReference type="ARBA" id="ARBA00022989"/>
    </source>
</evidence>
<comment type="subcellular location">
    <subcellularLocation>
        <location evidence="1">Membrane</location>
        <topology evidence="1">Multi-pass membrane protein</topology>
    </subcellularLocation>
</comment>
<dbReference type="STRING" id="1093900.A0A507AYK3"/>
<keyword evidence="14" id="KW-0443">Lipid metabolism</keyword>
<dbReference type="EMBL" id="SKBQ01000061">
    <property type="protein sequence ID" value="TPX09888.1"/>
    <property type="molecule type" value="Genomic_DNA"/>
</dbReference>
<evidence type="ECO:0000256" key="7">
    <source>
        <dbReference type="ARBA" id="ARBA00022617"/>
    </source>
</evidence>
<dbReference type="PIRSF" id="PIRSF015921">
    <property type="entry name" value="FA_sphinglp_des"/>
    <property type="match status" value="1"/>
</dbReference>
<evidence type="ECO:0000313" key="20">
    <source>
        <dbReference type="Proteomes" id="UP000319257"/>
    </source>
</evidence>
<dbReference type="InterPro" id="IPR001199">
    <property type="entry name" value="Cyt_B5-like_heme/steroid-bd"/>
</dbReference>
<dbReference type="AlphaFoldDB" id="A0A507AYK3"/>
<dbReference type="GO" id="GO:0016020">
    <property type="term" value="C:membrane"/>
    <property type="evidence" value="ECO:0007669"/>
    <property type="project" value="UniProtKB-SubCell"/>
</dbReference>
<evidence type="ECO:0000256" key="8">
    <source>
        <dbReference type="ARBA" id="ARBA00022692"/>
    </source>
</evidence>
<dbReference type="EC" id="1.14.19.18" evidence="5"/>
<feature type="transmembrane region" description="Helical" evidence="17">
    <location>
        <begin position="251"/>
        <end position="273"/>
    </location>
</feature>
<feature type="domain" description="Cytochrome b5 heme-binding" evidence="18">
    <location>
        <begin position="9"/>
        <end position="84"/>
    </location>
</feature>
<dbReference type="Pfam" id="PF00173">
    <property type="entry name" value="Cyt-b5"/>
    <property type="match status" value="1"/>
</dbReference>
<evidence type="ECO:0000256" key="16">
    <source>
        <dbReference type="SAM" id="MobiDB-lite"/>
    </source>
</evidence>
<comment type="caution">
    <text evidence="19">The sequence shown here is derived from an EMBL/GenBank/DDBJ whole genome shotgun (WGS) entry which is preliminary data.</text>
</comment>
<dbReference type="PANTHER" id="PTHR19353">
    <property type="entry name" value="FATTY ACID DESATURASE 2"/>
    <property type="match status" value="1"/>
</dbReference>
<keyword evidence="12" id="KW-0560">Oxidoreductase</keyword>
<dbReference type="GO" id="GO:0006665">
    <property type="term" value="P:sphingolipid metabolic process"/>
    <property type="evidence" value="ECO:0007669"/>
    <property type="project" value="UniProtKB-UniPathway"/>
</dbReference>
<feature type="compositionally biased region" description="Low complexity" evidence="16">
    <location>
        <begin position="115"/>
        <end position="132"/>
    </location>
</feature>
<dbReference type="CDD" id="cd03506">
    <property type="entry name" value="Delta6-FADS-like"/>
    <property type="match status" value="1"/>
</dbReference>
<keyword evidence="20" id="KW-1185">Reference proteome</keyword>
<dbReference type="InterPro" id="IPR012171">
    <property type="entry name" value="Fatty_acid_desaturase"/>
</dbReference>
<keyword evidence="11 17" id="KW-1133">Transmembrane helix</keyword>
<comment type="pathway">
    <text evidence="3">Sphingolipid metabolism.</text>
</comment>
<keyword evidence="10" id="KW-0746">Sphingolipid metabolism</keyword>
<evidence type="ECO:0000256" key="15">
    <source>
        <dbReference type="ARBA" id="ARBA00023136"/>
    </source>
</evidence>
<comment type="similarity">
    <text evidence="4">Belongs to the fatty acid desaturase type 1 family.</text>
</comment>
<comment type="pathway">
    <text evidence="2">Lipid metabolism; sphingolipid metabolism.</text>
</comment>
<dbReference type="GO" id="GO:0046872">
    <property type="term" value="F:metal ion binding"/>
    <property type="evidence" value="ECO:0007669"/>
    <property type="project" value="UniProtKB-KW"/>
</dbReference>
<feature type="transmembrane region" description="Helical" evidence="17">
    <location>
        <begin position="205"/>
        <end position="231"/>
    </location>
</feature>
<dbReference type="GeneID" id="41976357"/>
<dbReference type="SUPFAM" id="SSF55856">
    <property type="entry name" value="Cytochrome b5-like heme/steroid binding domain"/>
    <property type="match status" value="1"/>
</dbReference>
<protein>
    <recommendedName>
        <fullName evidence="6">Delta 8-(E)-sphingolipid desaturase</fullName>
        <ecNumber evidence="5">1.14.19.18</ecNumber>
    </recommendedName>
</protein>
<keyword evidence="13" id="KW-0408">Iron</keyword>
<dbReference type="OrthoDB" id="260091at2759"/>
<evidence type="ECO:0000256" key="6">
    <source>
        <dbReference type="ARBA" id="ARBA00016939"/>
    </source>
</evidence>
<gene>
    <name evidence="19" type="ORF">E0L32_008910</name>
</gene>
<dbReference type="Gene3D" id="3.10.120.10">
    <property type="entry name" value="Cytochrome b5-like heme/steroid binding domain"/>
    <property type="match status" value="1"/>
</dbReference>
<dbReference type="Pfam" id="PF00487">
    <property type="entry name" value="FA_desaturase"/>
    <property type="match status" value="1"/>
</dbReference>
<feature type="transmembrane region" description="Helical" evidence="17">
    <location>
        <begin position="326"/>
        <end position="346"/>
    </location>
</feature>
<feature type="transmembrane region" description="Helical" evidence="17">
    <location>
        <begin position="366"/>
        <end position="387"/>
    </location>
</feature>
<dbReference type="PROSITE" id="PS50255">
    <property type="entry name" value="CYTOCHROME_B5_2"/>
    <property type="match status" value="1"/>
</dbReference>
<feature type="region of interest" description="Disordered" evidence="16">
    <location>
        <begin position="101"/>
        <end position="157"/>
    </location>
</feature>
<evidence type="ECO:0000256" key="12">
    <source>
        <dbReference type="ARBA" id="ARBA00023002"/>
    </source>
</evidence>
<keyword evidence="8 17" id="KW-0812">Transmembrane</keyword>
<dbReference type="RefSeq" id="XP_030991599.1">
    <property type="nucleotide sequence ID" value="XM_031143817.1"/>
</dbReference>
<dbReference type="GO" id="GO:0016717">
    <property type="term" value="F:oxidoreductase activity, acting on paired donors, with oxidation of a pair of donors resulting in the reduction of molecular oxygen to two molecules of water"/>
    <property type="evidence" value="ECO:0007669"/>
    <property type="project" value="TreeGrafter"/>
</dbReference>
<evidence type="ECO:0000256" key="17">
    <source>
        <dbReference type="SAM" id="Phobius"/>
    </source>
</evidence>
<evidence type="ECO:0000256" key="10">
    <source>
        <dbReference type="ARBA" id="ARBA00022919"/>
    </source>
</evidence>
<feature type="compositionally biased region" description="Low complexity" evidence="16">
    <location>
        <begin position="144"/>
        <end position="156"/>
    </location>
</feature>
<keyword evidence="9" id="KW-0479">Metal-binding</keyword>
<dbReference type="Proteomes" id="UP000319257">
    <property type="component" value="Unassembled WGS sequence"/>
</dbReference>
<dbReference type="InterPro" id="IPR036400">
    <property type="entry name" value="Cyt_B5-like_heme/steroid_sf"/>
</dbReference>
<sequence length="521" mass="59568">MANSNEREYPVMSRADVEGLIAQGRKIIIVDHFVMKVDAWLPYHPGGDKAIMHMVGRDATDEVNGLHSPEARLMMDRYRIGRIEGHWHNFLPPIQGGIFRSPSAAESHDEKHQVSVIPESSSASSRSQSPSPIFDDSEARHRSTGSSSPSSVSSYSEQEVDDGTAFLDAKTGEAIRLDLDKYPSLDDRTQEDIIRKAYAWEMFRYTLLFSLMLLFLRWKWYALSAVFLGAFWHQITFTAHDAGHMGITHNFHVDTLIGALIADFIGGLSIGWWKRNHNVHHIVTNSPEHDPDIEYIPFFAVSHRMLQSLRSTYYDTVMEYDALAKILIPIQAWTYYIIMLFGRFNLYRLAYTHLFLSPRPKGPGWWHWYVEVVGQVAFWAWFGYGIIYKAIDSNWARLVFILISHMGQAPLHVQLTLSHFAMSTADLGPGESFPQRMLRTTMDVDCPPWLDFFHGGLQFQAVHHLFPRVPRHNLRRAQKLVQRFCDDVGIPYALYGFVDANVEVVGRLAEVGRQATILAKC</sequence>
<dbReference type="InterPro" id="IPR005804">
    <property type="entry name" value="FA_desaturase_dom"/>
</dbReference>
<evidence type="ECO:0000256" key="1">
    <source>
        <dbReference type="ARBA" id="ARBA00004141"/>
    </source>
</evidence>
<dbReference type="SMART" id="SM01117">
    <property type="entry name" value="Cyt-b5"/>
    <property type="match status" value="1"/>
</dbReference>
<organism evidence="19 20">
    <name type="scientific">Thyridium curvatum</name>
    <dbReference type="NCBI Taxonomy" id="1093900"/>
    <lineage>
        <taxon>Eukaryota</taxon>
        <taxon>Fungi</taxon>
        <taxon>Dikarya</taxon>
        <taxon>Ascomycota</taxon>
        <taxon>Pezizomycotina</taxon>
        <taxon>Sordariomycetes</taxon>
        <taxon>Sordariomycetidae</taxon>
        <taxon>Thyridiales</taxon>
        <taxon>Thyridiaceae</taxon>
        <taxon>Thyridium</taxon>
    </lineage>
</organism>
<evidence type="ECO:0000313" key="19">
    <source>
        <dbReference type="EMBL" id="TPX09888.1"/>
    </source>
</evidence>
<dbReference type="UniPathway" id="UPA00222"/>
<evidence type="ECO:0000256" key="14">
    <source>
        <dbReference type="ARBA" id="ARBA00023098"/>
    </source>
</evidence>
<keyword evidence="7" id="KW-0349">Heme</keyword>
<evidence type="ECO:0000256" key="13">
    <source>
        <dbReference type="ARBA" id="ARBA00023004"/>
    </source>
</evidence>
<evidence type="ECO:0000259" key="18">
    <source>
        <dbReference type="PROSITE" id="PS50255"/>
    </source>
</evidence>
<keyword evidence="15 17" id="KW-0472">Membrane</keyword>